<keyword evidence="1" id="KW-0472">Membrane</keyword>
<keyword evidence="1" id="KW-0812">Transmembrane</keyword>
<sequence>MIAYIVGYVLIVVIWFFYRIKPMRRNKDTKEMVVFGGILGVSLLIGSLLIAHVDLPSFILACQFPLEPIGKYLLKQ</sequence>
<organism evidence="2 3">
    <name type="scientific">Paenibacillus rhizosphaerae</name>
    <dbReference type="NCBI Taxonomy" id="297318"/>
    <lineage>
        <taxon>Bacteria</taxon>
        <taxon>Bacillati</taxon>
        <taxon>Bacillota</taxon>
        <taxon>Bacilli</taxon>
        <taxon>Bacillales</taxon>
        <taxon>Paenibacillaceae</taxon>
        <taxon>Paenibacillus</taxon>
    </lineage>
</organism>
<protein>
    <submittedName>
        <fullName evidence="2">Uncharacterized protein</fullName>
    </submittedName>
</protein>
<evidence type="ECO:0000313" key="2">
    <source>
        <dbReference type="EMBL" id="OMF46959.1"/>
    </source>
</evidence>
<dbReference type="Proteomes" id="UP000187172">
    <property type="component" value="Unassembled WGS sequence"/>
</dbReference>
<gene>
    <name evidence="2" type="ORF">BK138_32600</name>
</gene>
<dbReference type="STRING" id="297318.BK138_32600"/>
<evidence type="ECO:0000313" key="3">
    <source>
        <dbReference type="Proteomes" id="UP000187172"/>
    </source>
</evidence>
<keyword evidence="3" id="KW-1185">Reference proteome</keyword>
<dbReference type="EMBL" id="MRTP01000019">
    <property type="protein sequence ID" value="OMF46959.1"/>
    <property type="molecule type" value="Genomic_DNA"/>
</dbReference>
<dbReference type="RefSeq" id="WP_076176511.1">
    <property type="nucleotide sequence ID" value="NZ_MRTP01000019.1"/>
</dbReference>
<accession>A0A1R1E574</accession>
<name>A0A1R1E574_9BACL</name>
<keyword evidence="1" id="KW-1133">Transmembrane helix</keyword>
<feature type="transmembrane region" description="Helical" evidence="1">
    <location>
        <begin position="32"/>
        <end position="51"/>
    </location>
</feature>
<dbReference type="AlphaFoldDB" id="A0A1R1E574"/>
<reference evidence="2 3" key="1">
    <citation type="submission" date="2016-11" db="EMBL/GenBank/DDBJ databases">
        <title>Paenibacillus species isolates.</title>
        <authorList>
            <person name="Beno S.M."/>
        </authorList>
    </citation>
    <scope>NUCLEOTIDE SEQUENCE [LARGE SCALE GENOMIC DNA]</scope>
    <source>
        <strain evidence="2 3">FSL R5-0378</strain>
    </source>
</reference>
<evidence type="ECO:0000256" key="1">
    <source>
        <dbReference type="SAM" id="Phobius"/>
    </source>
</evidence>
<proteinExistence type="predicted"/>
<comment type="caution">
    <text evidence="2">The sequence shown here is derived from an EMBL/GenBank/DDBJ whole genome shotgun (WGS) entry which is preliminary data.</text>
</comment>
<feature type="transmembrane region" description="Helical" evidence="1">
    <location>
        <begin position="5"/>
        <end position="20"/>
    </location>
</feature>